<feature type="domain" description="ParB-like N-terminal" evidence="2">
    <location>
        <begin position="24"/>
        <end position="127"/>
    </location>
</feature>
<dbReference type="SUPFAM" id="SSF109709">
    <property type="entry name" value="KorB DNA-binding domain-like"/>
    <property type="match status" value="1"/>
</dbReference>
<dbReference type="GO" id="GO:0003677">
    <property type="term" value="F:DNA binding"/>
    <property type="evidence" value="ECO:0007669"/>
    <property type="project" value="InterPro"/>
</dbReference>
<dbReference type="Gene3D" id="3.90.1530.30">
    <property type="match status" value="1"/>
</dbReference>
<protein>
    <submittedName>
        <fullName evidence="3">ParB/RepB/Spo0J family partition protein</fullName>
    </submittedName>
</protein>
<accession>A0AA96I3D2</accession>
<name>A0AA96I3D2_9BACT</name>
<proteinExistence type="inferred from homology"/>
<dbReference type="NCBIfam" id="TIGR00180">
    <property type="entry name" value="parB_part"/>
    <property type="match status" value="1"/>
</dbReference>
<dbReference type="Gene3D" id="1.10.10.2830">
    <property type="match status" value="1"/>
</dbReference>
<reference evidence="3" key="1">
    <citation type="submission" date="2023-09" db="EMBL/GenBank/DDBJ databases">
        <title>Arcobacter tbilisiensis sp. nov. isolated from chicken meat in Tbilisi, Georgia.</title>
        <authorList>
            <person name="Matthias R."/>
            <person name="Zautner A.E."/>
        </authorList>
    </citation>
    <scope>NUCLEOTIDE SEQUENCE</scope>
    <source>
        <strain evidence="3">LEO 107</strain>
    </source>
</reference>
<dbReference type="EMBL" id="CP134846">
    <property type="protein sequence ID" value="WNL16277.1"/>
    <property type="molecule type" value="Genomic_DNA"/>
</dbReference>
<dbReference type="InterPro" id="IPR003115">
    <property type="entry name" value="ParB_N"/>
</dbReference>
<organism evidence="3">
    <name type="scientific">Arcobacter sp. AZ-2023</name>
    <dbReference type="NCBI Taxonomy" id="3074453"/>
    <lineage>
        <taxon>Bacteria</taxon>
        <taxon>Pseudomonadati</taxon>
        <taxon>Campylobacterota</taxon>
        <taxon>Epsilonproteobacteria</taxon>
        <taxon>Campylobacterales</taxon>
        <taxon>Arcobacteraceae</taxon>
        <taxon>Arcobacter</taxon>
    </lineage>
</organism>
<dbReference type="Pfam" id="PF02195">
    <property type="entry name" value="ParB_N"/>
    <property type="match status" value="1"/>
</dbReference>
<evidence type="ECO:0000313" key="3">
    <source>
        <dbReference type="EMBL" id="WNL16277.1"/>
    </source>
</evidence>
<dbReference type="PANTHER" id="PTHR33375:SF1">
    <property type="entry name" value="CHROMOSOME-PARTITIONING PROTEIN PARB-RELATED"/>
    <property type="match status" value="1"/>
</dbReference>
<dbReference type="InterPro" id="IPR004437">
    <property type="entry name" value="ParB/RepB/Spo0J"/>
</dbReference>
<dbReference type="InterPro" id="IPR036086">
    <property type="entry name" value="ParB/Sulfiredoxin_sf"/>
</dbReference>
<dbReference type="InterPro" id="IPR050336">
    <property type="entry name" value="Chromosome_partition/occlusion"/>
</dbReference>
<dbReference type="AlphaFoldDB" id="A0AA96I3D2"/>
<dbReference type="SMART" id="SM00470">
    <property type="entry name" value="ParB"/>
    <property type="match status" value="1"/>
</dbReference>
<comment type="similarity">
    <text evidence="1">Belongs to the ParB family.</text>
</comment>
<sequence>MIDLSNLTEALQDETFVTELANTNIYDINSIYPNPHQPRFDENVDELKASIQSAFEELKEQEPNTKPEDGLLEPIIISPRSTGVGFVCVGGHRRLKACKELGHSTIKANCIKLNESQLLSFSIVENLQRVNLTALETAIAINRALDTKVFKSETHLAKALGKTPAFISKCKSVLKLPKEILEDLHDDKSKIGLEILVDLQRVKDDDKKIELYEKYKKGEIKQLEIRDTIKKDKNKVEKYKQSYNFEATGALLEEIQALKLAFDLKENRWYKITIEEN</sequence>
<evidence type="ECO:0000256" key="1">
    <source>
        <dbReference type="ARBA" id="ARBA00006295"/>
    </source>
</evidence>
<dbReference type="GO" id="GO:0007059">
    <property type="term" value="P:chromosome segregation"/>
    <property type="evidence" value="ECO:0007669"/>
    <property type="project" value="TreeGrafter"/>
</dbReference>
<dbReference type="GO" id="GO:0005694">
    <property type="term" value="C:chromosome"/>
    <property type="evidence" value="ECO:0007669"/>
    <property type="project" value="TreeGrafter"/>
</dbReference>
<gene>
    <name evidence="3" type="ORF">RJG54_08640</name>
</gene>
<dbReference type="SUPFAM" id="SSF110849">
    <property type="entry name" value="ParB/Sulfiredoxin"/>
    <property type="match status" value="1"/>
</dbReference>
<dbReference type="PANTHER" id="PTHR33375">
    <property type="entry name" value="CHROMOSOME-PARTITIONING PROTEIN PARB-RELATED"/>
    <property type="match status" value="1"/>
</dbReference>
<evidence type="ECO:0000259" key="2">
    <source>
        <dbReference type="SMART" id="SM00470"/>
    </source>
</evidence>